<gene>
    <name evidence="1" type="ORF">RDT67_13355</name>
</gene>
<evidence type="ECO:0000313" key="2">
    <source>
        <dbReference type="Proteomes" id="UP001224622"/>
    </source>
</evidence>
<organism evidence="1 2">
    <name type="scientific">Serratia fonticola</name>
    <dbReference type="NCBI Taxonomy" id="47917"/>
    <lineage>
        <taxon>Bacteria</taxon>
        <taxon>Pseudomonadati</taxon>
        <taxon>Pseudomonadota</taxon>
        <taxon>Gammaproteobacteria</taxon>
        <taxon>Enterobacterales</taxon>
        <taxon>Yersiniaceae</taxon>
        <taxon>Serratia</taxon>
    </lineage>
</organism>
<sequence length="127" mass="14194">MRHLSKFLKHKNGRCSYACLEIECIESEEEGITWLDMPYVDFYKAEYGNYINDGVLYAYDVHIKNGGGKASFVILNLIETASDTDGGAMKCAAISATWQALGHSEKEIEFIYNEAWDAVINPGSLTI</sequence>
<name>A0AAJ2D9K5_SERFO</name>
<dbReference type="AlphaFoldDB" id="A0AAJ2D9K5"/>
<accession>A0AAJ2D9K5</accession>
<comment type="caution">
    <text evidence="1">The sequence shown here is derived from an EMBL/GenBank/DDBJ whole genome shotgun (WGS) entry which is preliminary data.</text>
</comment>
<proteinExistence type="predicted"/>
<protein>
    <submittedName>
        <fullName evidence="1">Uncharacterized protein</fullName>
    </submittedName>
</protein>
<reference evidence="1" key="1">
    <citation type="submission" date="2023-08" db="EMBL/GenBank/DDBJ databases">
        <title>The Comparative Genomic Analysis of Yersiniaceae from Polar Regions.</title>
        <authorList>
            <person name="Goncharov A."/>
            <person name="Aslanov B."/>
            <person name="Kolodzhieva V."/>
            <person name="Azarov D."/>
            <person name="Mochov A."/>
            <person name="Lebedeva E."/>
        </authorList>
    </citation>
    <scope>NUCLEOTIDE SEQUENCE</scope>
    <source>
        <strain evidence="1">Vf</strain>
    </source>
</reference>
<dbReference type="EMBL" id="JAVIGA010000012">
    <property type="protein sequence ID" value="MDQ9127418.1"/>
    <property type="molecule type" value="Genomic_DNA"/>
</dbReference>
<dbReference type="RefSeq" id="WP_253082796.1">
    <property type="nucleotide sequence ID" value="NZ_JAMYCD010000007.1"/>
</dbReference>
<dbReference type="Proteomes" id="UP001224622">
    <property type="component" value="Unassembled WGS sequence"/>
</dbReference>
<evidence type="ECO:0000313" key="1">
    <source>
        <dbReference type="EMBL" id="MDQ9127418.1"/>
    </source>
</evidence>